<dbReference type="Gene3D" id="3.40.50.300">
    <property type="entry name" value="P-loop containing nucleotide triphosphate hydrolases"/>
    <property type="match status" value="2"/>
</dbReference>
<protein>
    <submittedName>
        <fullName evidence="3">DUF4145 domain-containing protein</fullName>
    </submittedName>
</protein>
<dbReference type="Pfam" id="PF04851">
    <property type="entry name" value="ResIII"/>
    <property type="match status" value="1"/>
</dbReference>
<dbReference type="Gene3D" id="3.90.1570.30">
    <property type="match status" value="1"/>
</dbReference>
<dbReference type="SMART" id="SM00487">
    <property type="entry name" value="DEXDc"/>
    <property type="match status" value="1"/>
</dbReference>
<dbReference type="InterPro" id="IPR014001">
    <property type="entry name" value="Helicase_ATP-bd"/>
</dbReference>
<comment type="caution">
    <text evidence="3">The sequence shown here is derived from an EMBL/GenBank/DDBJ whole genome shotgun (WGS) entry which is preliminary data.</text>
</comment>
<name>A0A501PS28_9PROT</name>
<dbReference type="GO" id="GO:0009035">
    <property type="term" value="F:type I site-specific deoxyribonuclease activity"/>
    <property type="evidence" value="ECO:0007669"/>
    <property type="project" value="UniProtKB-EC"/>
</dbReference>
<reference evidence="4" key="1">
    <citation type="submission" date="2019-06" db="EMBL/GenBank/DDBJ databases">
        <title>The complete genome of Emcibacter congregatus ZYLT.</title>
        <authorList>
            <person name="Zhao Z."/>
        </authorList>
    </citation>
    <scope>NUCLEOTIDE SEQUENCE [LARGE SCALE GENOMIC DNA]</scope>
    <source>
        <strain evidence="4">MCCC 1A06723</strain>
    </source>
</reference>
<keyword evidence="4" id="KW-1185">Reference proteome</keyword>
<dbReference type="InterPro" id="IPR007409">
    <property type="entry name" value="Restrct_endonuc_type1_HsdR_N"/>
</dbReference>
<dbReference type="CDD" id="cd18799">
    <property type="entry name" value="SF2_C_EcoAI-like"/>
    <property type="match status" value="1"/>
</dbReference>
<dbReference type="AlphaFoldDB" id="A0A501PS28"/>
<dbReference type="InterPro" id="IPR006935">
    <property type="entry name" value="Helicase/UvrB_N"/>
</dbReference>
<evidence type="ECO:0000313" key="4">
    <source>
        <dbReference type="Proteomes" id="UP000319148"/>
    </source>
</evidence>
<evidence type="ECO:0000256" key="1">
    <source>
        <dbReference type="SAM" id="Coils"/>
    </source>
</evidence>
<dbReference type="SUPFAM" id="SSF52540">
    <property type="entry name" value="P-loop containing nucleoside triphosphate hydrolases"/>
    <property type="match status" value="2"/>
</dbReference>
<accession>A0A501PS28</accession>
<dbReference type="InterPro" id="IPR001650">
    <property type="entry name" value="Helicase_C-like"/>
</dbReference>
<proteinExistence type="predicted"/>
<dbReference type="Pfam" id="PF00271">
    <property type="entry name" value="Helicase_C"/>
    <property type="match status" value="1"/>
</dbReference>
<dbReference type="InterPro" id="IPR013670">
    <property type="entry name" value="EcoEI_R_C_dom"/>
</dbReference>
<gene>
    <name evidence="3" type="ORF">FIV46_02850</name>
</gene>
<feature type="coiled-coil region" evidence="1">
    <location>
        <begin position="150"/>
        <end position="184"/>
    </location>
</feature>
<organism evidence="3 4">
    <name type="scientific">Emcibacter nanhaiensis</name>
    <dbReference type="NCBI Taxonomy" id="1505037"/>
    <lineage>
        <taxon>Bacteria</taxon>
        <taxon>Pseudomonadati</taxon>
        <taxon>Pseudomonadota</taxon>
        <taxon>Alphaproteobacteria</taxon>
        <taxon>Emcibacterales</taxon>
        <taxon>Emcibacteraceae</taxon>
        <taxon>Emcibacter</taxon>
    </lineage>
</organism>
<dbReference type="EMBL" id="VFIY01000004">
    <property type="protein sequence ID" value="TPD63035.1"/>
    <property type="molecule type" value="Genomic_DNA"/>
</dbReference>
<dbReference type="Proteomes" id="UP000319148">
    <property type="component" value="Unassembled WGS sequence"/>
</dbReference>
<dbReference type="PANTHER" id="PTHR47396:SF1">
    <property type="entry name" value="ATP-DEPENDENT HELICASE IRC3-RELATED"/>
    <property type="match status" value="1"/>
</dbReference>
<dbReference type="Pfam" id="PF04313">
    <property type="entry name" value="HSDR_N"/>
    <property type="match status" value="1"/>
</dbReference>
<dbReference type="GO" id="GO:0005524">
    <property type="term" value="F:ATP binding"/>
    <property type="evidence" value="ECO:0007669"/>
    <property type="project" value="UniProtKB-KW"/>
</dbReference>
<dbReference type="Pfam" id="PF08463">
    <property type="entry name" value="EcoEI_R_C"/>
    <property type="match status" value="1"/>
</dbReference>
<feature type="domain" description="Helicase ATP-binding" evidence="2">
    <location>
        <begin position="363"/>
        <end position="514"/>
    </location>
</feature>
<dbReference type="PROSITE" id="PS51192">
    <property type="entry name" value="HELICASE_ATP_BIND_1"/>
    <property type="match status" value="1"/>
</dbReference>
<dbReference type="GO" id="GO:0005829">
    <property type="term" value="C:cytosol"/>
    <property type="evidence" value="ECO:0007669"/>
    <property type="project" value="TreeGrafter"/>
</dbReference>
<sequence>MSNYKSHNFEFLSGKAPELHKLACFAEHYSLSDPEGALVKLRAFSEQMTKSIYFLLRLPKGTDNTFVGLLCTEEFKTAIPEVVQTKLHAIRKEGNKAAHGSKTSTKTATWLLKETHQLAGWFAVAFLKVDKSDLPGFKEITEVAPEDGEKSDLEKELERITAELNKTQEKYTAAVQALDELQKEQEHGQEVADALALSEAETRKRLIDIALAEVGWDVGENGRGTAEVTQEEKLSNQPTPTGVGYADYVLWDDNGKPLAVIEAKKANKSAEHGRKQAKLYADDLEKTHGQRPVIFYTNGYDIHMWDDVQGYPPRQLFGFYSKESLQYLVNFQRKEKLPLNSLSPNPEIAGRIYQITSIRDVTEKFTDKFRKGLIVQATGTGKTRVAVALSDLLLRAKWAKRVLFLCDRRELRKQAKNAFSDFLSDPVALVGTGSKDEESARILIGTYPGMMSRFLNYDPGYFDLIIADESHRSIYNIYRDLFKYFDGFQIGLTATPVGFINRNTFRMFECEPDNPTAYYTLETAIDQGYLVPYEVYTHTTQFLREGIKYSELTEEQKQELEESDELPEEFNFDASQVDQQVLNKDTNRHIIRNLMENGLKDATGQAVGKSIIFARSHDHAVLLSKVFDEMYPQYGGTFCQVIDSHDSRAEQLIDDFKGEGDNDDLTIAVSVDMLDTGIDVPEVVNLVFAKPVKSKVKFWQMIGRGTRLCPDLYGPGQDKSKFRIFDHWDNFDYFAQEKREAEPSESKSIRQRLFETRMALAELCLEKTRKDDFKLYADLLKADVKALPRESISVRERWKAVESVQQDGVIEDFAPVTVTTLSTDIAPLMRWVNVRGHSIAYSFDLLASLAELALLKGTADFDDHKDNIIALTANLQTNLPQVRHHMEMINRVKSAEFWEEVTVEDLEEMRKALRGIIKLQHEKTGTARKAKVIDITEERSEIHFSGRSSNIRSIDMQVYRLLVEEALQRLFEEDPTLQKIRRGEPVTEHELEQLCSLVLTRNPGVRLEILEDFYPNLAGHLDWVIRSIVGMDQEAVRERFTAFVQTHHSMTAQQIRFLDMLQNHIATNGHIKLEQLLGGEPFTSLHPDGIDGIFDEDDSDQIIEISRQFEFPEKGEEEERQ</sequence>
<evidence type="ECO:0000259" key="2">
    <source>
        <dbReference type="PROSITE" id="PS51192"/>
    </source>
</evidence>
<evidence type="ECO:0000313" key="3">
    <source>
        <dbReference type="EMBL" id="TPD63035.1"/>
    </source>
</evidence>
<dbReference type="InterPro" id="IPR050742">
    <property type="entry name" value="Helicase_Restrict-Modif_Enz"/>
</dbReference>
<keyword evidence="1" id="KW-0175">Coiled coil</keyword>
<dbReference type="RefSeq" id="WP_139938285.1">
    <property type="nucleotide sequence ID" value="NZ_JBHSYP010000022.1"/>
</dbReference>
<dbReference type="CDD" id="cd18032">
    <property type="entry name" value="DEXHc_RE_I_III_res"/>
    <property type="match status" value="1"/>
</dbReference>
<dbReference type="GO" id="GO:0003677">
    <property type="term" value="F:DNA binding"/>
    <property type="evidence" value="ECO:0007669"/>
    <property type="project" value="UniProtKB-KW"/>
</dbReference>
<dbReference type="OrthoDB" id="9803459at2"/>
<dbReference type="InterPro" id="IPR027417">
    <property type="entry name" value="P-loop_NTPase"/>
</dbReference>
<dbReference type="GO" id="GO:0009307">
    <property type="term" value="P:DNA restriction-modification system"/>
    <property type="evidence" value="ECO:0007669"/>
    <property type="project" value="UniProtKB-KW"/>
</dbReference>
<dbReference type="PANTHER" id="PTHR47396">
    <property type="entry name" value="TYPE I RESTRICTION ENZYME ECOKI R PROTEIN"/>
    <property type="match status" value="1"/>
</dbReference>